<dbReference type="Proteomes" id="UP001519460">
    <property type="component" value="Unassembled WGS sequence"/>
</dbReference>
<evidence type="ECO:0000313" key="1">
    <source>
        <dbReference type="EMBL" id="KAK7471766.1"/>
    </source>
</evidence>
<evidence type="ECO:0000313" key="2">
    <source>
        <dbReference type="Proteomes" id="UP001519460"/>
    </source>
</evidence>
<accession>A0ABD0JE42</accession>
<sequence>MLSSVVDTIQQSQWTVVPSESVGYLLSGTLEPSGICHRETGARLKGKHSCGTVLFREDQHSFELRLTLGLLAVEDQTGSRERRAECSA</sequence>
<dbReference type="EMBL" id="JACVVK020000479">
    <property type="protein sequence ID" value="KAK7471766.1"/>
    <property type="molecule type" value="Genomic_DNA"/>
</dbReference>
<keyword evidence="2" id="KW-1185">Reference proteome</keyword>
<dbReference type="AlphaFoldDB" id="A0ABD0JE42"/>
<protein>
    <submittedName>
        <fullName evidence="1">Uncharacterized protein</fullName>
    </submittedName>
</protein>
<name>A0ABD0JE42_9CAEN</name>
<comment type="caution">
    <text evidence="1">The sequence shown here is derived from an EMBL/GenBank/DDBJ whole genome shotgun (WGS) entry which is preliminary data.</text>
</comment>
<reference evidence="1 2" key="1">
    <citation type="journal article" date="2023" name="Sci. Data">
        <title>Genome assembly of the Korean intertidal mud-creeper Batillaria attramentaria.</title>
        <authorList>
            <person name="Patra A.K."/>
            <person name="Ho P.T."/>
            <person name="Jun S."/>
            <person name="Lee S.J."/>
            <person name="Kim Y."/>
            <person name="Won Y.J."/>
        </authorList>
    </citation>
    <scope>NUCLEOTIDE SEQUENCE [LARGE SCALE GENOMIC DNA]</scope>
    <source>
        <strain evidence="1">Wonlab-2016</strain>
    </source>
</reference>
<gene>
    <name evidence="1" type="ORF">BaRGS_00035588</name>
</gene>
<organism evidence="1 2">
    <name type="scientific">Batillaria attramentaria</name>
    <dbReference type="NCBI Taxonomy" id="370345"/>
    <lineage>
        <taxon>Eukaryota</taxon>
        <taxon>Metazoa</taxon>
        <taxon>Spiralia</taxon>
        <taxon>Lophotrochozoa</taxon>
        <taxon>Mollusca</taxon>
        <taxon>Gastropoda</taxon>
        <taxon>Caenogastropoda</taxon>
        <taxon>Sorbeoconcha</taxon>
        <taxon>Cerithioidea</taxon>
        <taxon>Batillariidae</taxon>
        <taxon>Batillaria</taxon>
    </lineage>
</organism>
<proteinExistence type="predicted"/>